<evidence type="ECO:0000313" key="13">
    <source>
        <dbReference type="Proteomes" id="UP000007347"/>
    </source>
</evidence>
<comment type="subcellular location">
    <subcellularLocation>
        <location evidence="1">Cell membrane</location>
        <topology evidence="1">Multi-pass membrane protein</topology>
    </subcellularLocation>
</comment>
<evidence type="ECO:0000256" key="2">
    <source>
        <dbReference type="ARBA" id="ARBA00022475"/>
    </source>
</evidence>
<keyword evidence="5 10" id="KW-1133">Transmembrane helix</keyword>
<dbReference type="OrthoDB" id="9765170at2"/>
<dbReference type="SUPFAM" id="SSF58104">
    <property type="entry name" value="Methyl-accepting chemotaxis protein (MCP) signaling domain"/>
    <property type="match status" value="1"/>
</dbReference>
<dbReference type="PANTHER" id="PTHR43531:SF14">
    <property type="entry name" value="METHYL-ACCEPTING CHEMOTAXIS PROTEIN I-RELATED"/>
    <property type="match status" value="1"/>
</dbReference>
<dbReference type="Pfam" id="PF02743">
    <property type="entry name" value="dCache_1"/>
    <property type="match status" value="1"/>
</dbReference>
<sequence>MKLSLKYKFLIPTVTTTILCLILMSVVSYMKSSKALENSIAGQVEYVSGSISKQLGNWIMERRNDLNNFSEETIFTDAANQSLQDESIQSTANRRLEKIKRNSTFFELIALAGPGGKIIASSETGMIGSMNISNRSYFKEAFSGKVSVSDIIKSKVSGNPVFCISYPVKQKNTIVGVLFGAINLNHFTKEFVDSEKVGETGYAYISSNEGIILAHPDKSKILTLDISQYDFGRQMLKQKKGLINYSFEGVNKTVAFAEEPNLGWIVASTADKAEIFAPVYQMRNTSIIIGVVCVIIIAAIIFLITQSIVNPINRIINGMEEGANQVASASIQVSSASQSLAEGSSQQASSIEETSASIEEMSSMTKKNAENSSNADRLMKQANHVVTEANESMKQLTLSMNDISKASEETSKIIKTIDEIAFQTNLLALNAAVEAARAGEAGAGFAVVADEVRNLAMRAANAAKDTAELIKDTVKKISDGSAIVLKTSDSFRDVAESSSKVGDLVVEISEASRDQSDGIDQVNNAIYEMDKVVQQNATNAEESASASEEMSSQAEQLRDYVADLVLLVSGKEDRTNVLINKKKAPFFSYKSHSIGLNQNKITATSKQEIKSNQIIPFDENESFEDF</sequence>
<evidence type="ECO:0000313" key="12">
    <source>
        <dbReference type="EMBL" id="CCK81077.1"/>
    </source>
</evidence>
<keyword evidence="8" id="KW-0807">Transducer</keyword>
<keyword evidence="3" id="KW-0488">Methylation</keyword>
<evidence type="ECO:0000256" key="7">
    <source>
        <dbReference type="ARBA" id="ARBA00029447"/>
    </source>
</evidence>
<dbReference type="PANTHER" id="PTHR43531">
    <property type="entry name" value="PROTEIN ICFG"/>
    <property type="match status" value="1"/>
</dbReference>
<name>K0NQB8_DESTT</name>
<evidence type="ECO:0000259" key="11">
    <source>
        <dbReference type="PROSITE" id="PS50111"/>
    </source>
</evidence>
<dbReference type="InterPro" id="IPR029151">
    <property type="entry name" value="Sensor-like_sf"/>
</dbReference>
<dbReference type="AlphaFoldDB" id="K0NQB8"/>
<dbReference type="SMART" id="SM00283">
    <property type="entry name" value="MA"/>
    <property type="match status" value="1"/>
</dbReference>
<proteinExistence type="inferred from homology"/>
<protein>
    <submittedName>
        <fullName evidence="12">Methyl-accepting chemotaxis sensory transducer</fullName>
    </submittedName>
</protein>
<keyword evidence="4 10" id="KW-0812">Transmembrane</keyword>
<dbReference type="PROSITE" id="PS50111">
    <property type="entry name" value="CHEMOTAXIS_TRANSDUC_2"/>
    <property type="match status" value="1"/>
</dbReference>
<dbReference type="InterPro" id="IPR004089">
    <property type="entry name" value="MCPsignal_dom"/>
</dbReference>
<dbReference type="GO" id="GO:0006935">
    <property type="term" value="P:chemotaxis"/>
    <property type="evidence" value="ECO:0007669"/>
    <property type="project" value="InterPro"/>
</dbReference>
<keyword evidence="2" id="KW-1003">Cell membrane</keyword>
<comment type="similarity">
    <text evidence="7">Belongs to the methyl-accepting chemotaxis (MCP) protein family.</text>
</comment>
<evidence type="ECO:0000256" key="5">
    <source>
        <dbReference type="ARBA" id="ARBA00022989"/>
    </source>
</evidence>
<dbReference type="SUPFAM" id="SSF103190">
    <property type="entry name" value="Sensory domain-like"/>
    <property type="match status" value="1"/>
</dbReference>
<dbReference type="Pfam" id="PF00015">
    <property type="entry name" value="MCPsignal"/>
    <property type="match status" value="1"/>
</dbReference>
<feature type="transmembrane region" description="Helical" evidence="10">
    <location>
        <begin position="9"/>
        <end position="30"/>
    </location>
</feature>
<reference evidence="12 13" key="1">
    <citation type="journal article" date="2013" name="Environ. Microbiol.">
        <title>Complete genome, catabolic sub-proteomes and key-metabolites of Desulfobacula toluolica Tol2, a marine, aromatic compound-degrading, sulfate-reducing bacterium.</title>
        <authorList>
            <person name="Wohlbrand L."/>
            <person name="Jacob J.H."/>
            <person name="Kube M."/>
            <person name="Mussmann M."/>
            <person name="Jarling R."/>
            <person name="Beck A."/>
            <person name="Amann R."/>
            <person name="Wilkes H."/>
            <person name="Reinhardt R."/>
            <person name="Rabus R."/>
        </authorList>
    </citation>
    <scope>NUCLEOTIDE SEQUENCE [LARGE SCALE GENOMIC DNA]</scope>
    <source>
        <strain evidence="13">DSM 7467 / Tol2</strain>
    </source>
</reference>
<dbReference type="GO" id="GO:0005886">
    <property type="term" value="C:plasma membrane"/>
    <property type="evidence" value="ECO:0007669"/>
    <property type="project" value="UniProtKB-SubCell"/>
</dbReference>
<keyword evidence="6 10" id="KW-0472">Membrane</keyword>
<evidence type="ECO:0000256" key="6">
    <source>
        <dbReference type="ARBA" id="ARBA00023136"/>
    </source>
</evidence>
<dbReference type="CDD" id="cd12912">
    <property type="entry name" value="PDC2_MCP_like"/>
    <property type="match status" value="1"/>
</dbReference>
<feature type="transmembrane region" description="Helical" evidence="10">
    <location>
        <begin position="287"/>
        <end position="309"/>
    </location>
</feature>
<dbReference type="InterPro" id="IPR051310">
    <property type="entry name" value="MCP_chemotaxis"/>
</dbReference>
<dbReference type="STRING" id="651182.TOL2_C29170"/>
<evidence type="ECO:0000256" key="1">
    <source>
        <dbReference type="ARBA" id="ARBA00004651"/>
    </source>
</evidence>
<dbReference type="KEGG" id="dto:TOL2_C29170"/>
<evidence type="ECO:0000256" key="8">
    <source>
        <dbReference type="PROSITE-ProRule" id="PRU00284"/>
    </source>
</evidence>
<dbReference type="InterPro" id="IPR033479">
    <property type="entry name" value="dCache_1"/>
</dbReference>
<feature type="region of interest" description="Disordered" evidence="9">
    <location>
        <begin position="342"/>
        <end position="374"/>
    </location>
</feature>
<dbReference type="Gene3D" id="3.30.450.20">
    <property type="entry name" value="PAS domain"/>
    <property type="match status" value="1"/>
</dbReference>
<dbReference type="Proteomes" id="UP000007347">
    <property type="component" value="Chromosome"/>
</dbReference>
<accession>K0NQB8</accession>
<dbReference type="GO" id="GO:0004888">
    <property type="term" value="F:transmembrane signaling receptor activity"/>
    <property type="evidence" value="ECO:0007669"/>
    <property type="project" value="InterPro"/>
</dbReference>
<gene>
    <name evidence="12" type="ordered locus">TOL2_C29170</name>
</gene>
<dbReference type="GO" id="GO:0007165">
    <property type="term" value="P:signal transduction"/>
    <property type="evidence" value="ECO:0007669"/>
    <property type="project" value="UniProtKB-KW"/>
</dbReference>
<dbReference type="RefSeq" id="WP_014958286.1">
    <property type="nucleotide sequence ID" value="NC_018645.1"/>
</dbReference>
<dbReference type="EMBL" id="FO203503">
    <property type="protein sequence ID" value="CCK81077.1"/>
    <property type="molecule type" value="Genomic_DNA"/>
</dbReference>
<organism evidence="12 13">
    <name type="scientific">Desulfobacula toluolica (strain DSM 7467 / Tol2)</name>
    <dbReference type="NCBI Taxonomy" id="651182"/>
    <lineage>
        <taxon>Bacteria</taxon>
        <taxon>Pseudomonadati</taxon>
        <taxon>Thermodesulfobacteriota</taxon>
        <taxon>Desulfobacteria</taxon>
        <taxon>Desulfobacterales</taxon>
        <taxon>Desulfobacteraceae</taxon>
        <taxon>Desulfobacula</taxon>
    </lineage>
</organism>
<dbReference type="PRINTS" id="PR00260">
    <property type="entry name" value="CHEMTRNSDUCR"/>
</dbReference>
<evidence type="ECO:0000256" key="3">
    <source>
        <dbReference type="ARBA" id="ARBA00022481"/>
    </source>
</evidence>
<dbReference type="InterPro" id="IPR004090">
    <property type="entry name" value="Chemotax_Me-accpt_rcpt"/>
</dbReference>
<dbReference type="Gene3D" id="1.10.287.950">
    <property type="entry name" value="Methyl-accepting chemotaxis protein"/>
    <property type="match status" value="1"/>
</dbReference>
<evidence type="ECO:0000256" key="9">
    <source>
        <dbReference type="SAM" id="MobiDB-lite"/>
    </source>
</evidence>
<dbReference type="HOGENOM" id="CLU_000445_107_12_7"/>
<evidence type="ECO:0000256" key="4">
    <source>
        <dbReference type="ARBA" id="ARBA00022692"/>
    </source>
</evidence>
<dbReference type="CDD" id="cd12914">
    <property type="entry name" value="PDC1_DGC_like"/>
    <property type="match status" value="1"/>
</dbReference>
<feature type="compositionally biased region" description="Low complexity" evidence="9">
    <location>
        <begin position="342"/>
        <end position="365"/>
    </location>
</feature>
<feature type="domain" description="Methyl-accepting transducer" evidence="11">
    <location>
        <begin position="322"/>
        <end position="551"/>
    </location>
</feature>
<evidence type="ECO:0000256" key="10">
    <source>
        <dbReference type="SAM" id="Phobius"/>
    </source>
</evidence>
<keyword evidence="13" id="KW-1185">Reference proteome</keyword>